<dbReference type="Gramene" id="rna42534">
    <property type="protein sequence ID" value="RHN47884.1"/>
    <property type="gene ID" value="gene42534"/>
</dbReference>
<feature type="compositionally biased region" description="Basic and acidic residues" evidence="3">
    <location>
        <begin position="11"/>
        <end position="24"/>
    </location>
</feature>
<gene>
    <name evidence="5" type="ordered locus">MTR_7g092040</name>
    <name evidence="4" type="ORF">MtrDRAFT_AC155885g13v2</name>
    <name evidence="6" type="ORF">MtrunA17_Chr7g0257801</name>
</gene>
<evidence type="ECO:0000256" key="1">
    <source>
        <dbReference type="ARBA" id="ARBA00023013"/>
    </source>
</evidence>
<reference evidence="4" key="2">
    <citation type="submission" date="2007-03" db="EMBL/GenBank/DDBJ databases">
        <authorList>
            <consortium name="The International Medicago Genome Annotation Group"/>
        </authorList>
    </citation>
    <scope>NUCLEOTIDE SEQUENCE</scope>
</reference>
<dbReference type="EnsemblPlants" id="AES81373">
    <property type="protein sequence ID" value="AES81373"/>
    <property type="gene ID" value="MTR_7g092040"/>
</dbReference>
<dbReference type="PaxDb" id="3880-AES81373"/>
<reference evidence="4" key="1">
    <citation type="submission" date="2005-03" db="EMBL/GenBank/DDBJ databases">
        <authorList>
            <person name="Town C.D."/>
        </authorList>
    </citation>
    <scope>NUCLEOTIDE SEQUENCE</scope>
</reference>
<dbReference type="EMBL" id="AC155885">
    <property type="protein sequence ID" value="ABN08212.1"/>
    <property type="molecule type" value="Genomic_DNA"/>
</dbReference>
<dbReference type="InterPro" id="IPR040389">
    <property type="entry name" value="SMR"/>
</dbReference>
<reference evidence="6" key="6">
    <citation type="journal article" date="2018" name="Nat. Plants">
        <title>Whole-genome landscape of Medicago truncatula symbiotic genes.</title>
        <authorList>
            <person name="Pecrix Y."/>
            <person name="Gamas P."/>
            <person name="Carrere S."/>
        </authorList>
    </citation>
    <scope>NUCLEOTIDE SEQUENCE</scope>
    <source>
        <tissue evidence="6">Leaves</tissue>
    </source>
</reference>
<accession>A2Q3L2</accession>
<evidence type="ECO:0000313" key="5">
    <source>
        <dbReference type="EMBL" id="AES81373.1"/>
    </source>
</evidence>
<keyword evidence="1" id="KW-0649">Protein kinase inhibitor</keyword>
<evidence type="ECO:0000313" key="4">
    <source>
        <dbReference type="EMBL" id="ABN08212.1"/>
    </source>
</evidence>
<dbReference type="GO" id="GO:0005634">
    <property type="term" value="C:nucleus"/>
    <property type="evidence" value="ECO:0000318"/>
    <property type="project" value="GO_Central"/>
</dbReference>
<feature type="region of interest" description="Disordered" evidence="3">
    <location>
        <begin position="1"/>
        <end position="59"/>
    </location>
</feature>
<dbReference type="HOGENOM" id="CLU_2162191_0_0_1"/>
<evidence type="ECO:0000313" key="6">
    <source>
        <dbReference type="EMBL" id="RHN47884.1"/>
    </source>
</evidence>
<sequence length="111" mass="12466">MDSNSSPRSPMETKQENSPKRSSEHATSPGSKVEEVESTTTNVEEVNEENICSSDGFTTPKGKRFKIPEIIDCPPAPKRKRTWKCPPFRTSKSFSSPEIELFLTTIRKFAS</sequence>
<dbReference type="Proteomes" id="UP000002051">
    <property type="component" value="Unassembled WGS sequence"/>
</dbReference>
<keyword evidence="8" id="KW-1185">Reference proteome</keyword>
<organism evidence="4">
    <name type="scientific">Medicago truncatula</name>
    <name type="common">Barrel medic</name>
    <name type="synonym">Medicago tribuloides</name>
    <dbReference type="NCBI Taxonomy" id="3880"/>
    <lineage>
        <taxon>Eukaryota</taxon>
        <taxon>Viridiplantae</taxon>
        <taxon>Streptophyta</taxon>
        <taxon>Embryophyta</taxon>
        <taxon>Tracheophyta</taxon>
        <taxon>Spermatophyta</taxon>
        <taxon>Magnoliopsida</taxon>
        <taxon>eudicotyledons</taxon>
        <taxon>Gunneridae</taxon>
        <taxon>Pentapetalae</taxon>
        <taxon>rosids</taxon>
        <taxon>fabids</taxon>
        <taxon>Fabales</taxon>
        <taxon>Fabaceae</taxon>
        <taxon>Papilionoideae</taxon>
        <taxon>50 kb inversion clade</taxon>
        <taxon>NPAAA clade</taxon>
        <taxon>Hologalegina</taxon>
        <taxon>IRL clade</taxon>
        <taxon>Trifolieae</taxon>
        <taxon>Medicago</taxon>
    </lineage>
</organism>
<dbReference type="GO" id="GO:0032875">
    <property type="term" value="P:regulation of DNA endoreduplication"/>
    <property type="evidence" value="ECO:0007669"/>
    <property type="project" value="InterPro"/>
</dbReference>
<dbReference type="EMBL" id="CM001223">
    <property type="protein sequence ID" value="AES81373.1"/>
    <property type="molecule type" value="Genomic_DNA"/>
</dbReference>
<name>A2Q3L2_MEDTR</name>
<dbReference type="AlphaFoldDB" id="A2Q3L2"/>
<dbReference type="PANTHER" id="PTHR33142:SF104">
    <property type="entry name" value="(RAPE) HYPOTHETICAL PROTEIN"/>
    <property type="match status" value="1"/>
</dbReference>
<evidence type="ECO:0000313" key="7">
    <source>
        <dbReference type="EnsemblPlants" id="AES81373"/>
    </source>
</evidence>
<reference evidence="7" key="5">
    <citation type="submission" date="2015-04" db="UniProtKB">
        <authorList>
            <consortium name="EnsemblPlants"/>
        </authorList>
    </citation>
    <scope>IDENTIFICATION</scope>
    <source>
        <strain evidence="7">cv. Jemalong A17</strain>
    </source>
</reference>
<protein>
    <submittedName>
        <fullName evidence="4 7">Uncharacterized protein</fullName>
    </submittedName>
</protein>
<evidence type="ECO:0000313" key="8">
    <source>
        <dbReference type="Proteomes" id="UP000002051"/>
    </source>
</evidence>
<reference evidence="5 8" key="3">
    <citation type="journal article" date="2011" name="Nature">
        <title>The Medicago genome provides insight into the evolution of rhizobial symbioses.</title>
        <authorList>
            <person name="Young N.D."/>
            <person name="Debelle F."/>
            <person name="Oldroyd G.E."/>
            <person name="Geurts R."/>
            <person name="Cannon S.B."/>
            <person name="Udvardi M.K."/>
            <person name="Benedito V.A."/>
            <person name="Mayer K.F."/>
            <person name="Gouzy J."/>
            <person name="Schoof H."/>
            <person name="Van de Peer Y."/>
            <person name="Proost S."/>
            <person name="Cook D.R."/>
            <person name="Meyers B.C."/>
            <person name="Spannagl M."/>
            <person name="Cheung F."/>
            <person name="De Mita S."/>
            <person name="Krishnakumar V."/>
            <person name="Gundlach H."/>
            <person name="Zhou S."/>
            <person name="Mudge J."/>
            <person name="Bharti A.K."/>
            <person name="Murray J.D."/>
            <person name="Naoumkina M.A."/>
            <person name="Rosen B."/>
            <person name="Silverstein K.A."/>
            <person name="Tang H."/>
            <person name="Rombauts S."/>
            <person name="Zhao P.X."/>
            <person name="Zhou P."/>
            <person name="Barbe V."/>
            <person name="Bardou P."/>
            <person name="Bechner M."/>
            <person name="Bellec A."/>
            <person name="Berger A."/>
            <person name="Berges H."/>
            <person name="Bidwell S."/>
            <person name="Bisseling T."/>
            <person name="Choisne N."/>
            <person name="Couloux A."/>
            <person name="Denny R."/>
            <person name="Deshpande S."/>
            <person name="Dai X."/>
            <person name="Doyle J.J."/>
            <person name="Dudez A.M."/>
            <person name="Farmer A.D."/>
            <person name="Fouteau S."/>
            <person name="Franken C."/>
            <person name="Gibelin C."/>
            <person name="Gish J."/>
            <person name="Goldstein S."/>
            <person name="Gonzalez A.J."/>
            <person name="Green P.J."/>
            <person name="Hallab A."/>
            <person name="Hartog M."/>
            <person name="Hua A."/>
            <person name="Humphray S.J."/>
            <person name="Jeong D.H."/>
            <person name="Jing Y."/>
            <person name="Jocker A."/>
            <person name="Kenton S.M."/>
            <person name="Kim D.J."/>
            <person name="Klee K."/>
            <person name="Lai H."/>
            <person name="Lang C."/>
            <person name="Lin S."/>
            <person name="Macmil S.L."/>
            <person name="Magdelenat G."/>
            <person name="Matthews L."/>
            <person name="McCorrison J."/>
            <person name="Monaghan E.L."/>
            <person name="Mun J.H."/>
            <person name="Najar F.Z."/>
            <person name="Nicholson C."/>
            <person name="Noirot C."/>
            <person name="O'Bleness M."/>
            <person name="Paule C.R."/>
            <person name="Poulain J."/>
            <person name="Prion F."/>
            <person name="Qin B."/>
            <person name="Qu C."/>
            <person name="Retzel E.F."/>
            <person name="Riddle C."/>
            <person name="Sallet E."/>
            <person name="Samain S."/>
            <person name="Samson N."/>
            <person name="Sanders I."/>
            <person name="Saurat O."/>
            <person name="Scarpelli C."/>
            <person name="Schiex T."/>
            <person name="Segurens B."/>
            <person name="Severin A.J."/>
            <person name="Sherrier D.J."/>
            <person name="Shi R."/>
            <person name="Sims S."/>
            <person name="Singer S.R."/>
            <person name="Sinharoy S."/>
            <person name="Sterck L."/>
            <person name="Viollet A."/>
            <person name="Wang B.B."/>
            <person name="Wang K."/>
            <person name="Wang M."/>
            <person name="Wang X."/>
            <person name="Warfsmann J."/>
            <person name="Weissenbach J."/>
            <person name="White D.D."/>
            <person name="White J.D."/>
            <person name="Wiley G.B."/>
            <person name="Wincker P."/>
            <person name="Xing Y."/>
            <person name="Yang L."/>
            <person name="Yao Z."/>
            <person name="Ying F."/>
            <person name="Zhai J."/>
            <person name="Zhou L."/>
            <person name="Zuber A."/>
            <person name="Denarie J."/>
            <person name="Dixon R.A."/>
            <person name="May G.D."/>
            <person name="Schwartz D.C."/>
            <person name="Rogers J."/>
            <person name="Quetier F."/>
            <person name="Town C.D."/>
            <person name="Roe B.A."/>
        </authorList>
    </citation>
    <scope>NUCLEOTIDE SEQUENCE [LARGE SCALE GENOMIC DNA]</scope>
    <source>
        <strain evidence="5">A17</strain>
        <strain evidence="7 8">cv. Jemalong A17</strain>
    </source>
</reference>
<dbReference type="OMA" id="TRTRIKW"/>
<reference evidence="5 8" key="4">
    <citation type="journal article" date="2014" name="BMC Genomics">
        <title>An improved genome release (version Mt4.0) for the model legume Medicago truncatula.</title>
        <authorList>
            <person name="Tang H."/>
            <person name="Krishnakumar V."/>
            <person name="Bidwell S."/>
            <person name="Rosen B."/>
            <person name="Chan A."/>
            <person name="Zhou S."/>
            <person name="Gentzbittel L."/>
            <person name="Childs K.L."/>
            <person name="Yandell M."/>
            <person name="Gundlach H."/>
            <person name="Mayer K.F."/>
            <person name="Schwartz D.C."/>
            <person name="Town C.D."/>
        </authorList>
    </citation>
    <scope>GENOME REANNOTATION</scope>
    <source>
        <strain evidence="7 8">cv. Jemalong A17</strain>
    </source>
</reference>
<evidence type="ECO:0000256" key="3">
    <source>
        <dbReference type="SAM" id="MobiDB-lite"/>
    </source>
</evidence>
<evidence type="ECO:0000256" key="2">
    <source>
        <dbReference type="ARBA" id="ARBA00023306"/>
    </source>
</evidence>
<keyword evidence="2" id="KW-0131">Cell cycle</keyword>
<dbReference type="GO" id="GO:0004860">
    <property type="term" value="F:protein kinase inhibitor activity"/>
    <property type="evidence" value="ECO:0007669"/>
    <property type="project" value="UniProtKB-KW"/>
</dbReference>
<dbReference type="EMBL" id="PSQE01000007">
    <property type="protein sequence ID" value="RHN47884.1"/>
    <property type="molecule type" value="Genomic_DNA"/>
</dbReference>
<dbReference type="Proteomes" id="UP000265566">
    <property type="component" value="Chromosome 7"/>
</dbReference>
<proteinExistence type="predicted"/>
<dbReference type="PANTHER" id="PTHR33142">
    <property type="entry name" value="CYCLIN-DEPENDENT PROTEIN KINASE INHIBITOR SMR13"/>
    <property type="match status" value="1"/>
</dbReference>